<accession>A0AAF0CP21</accession>
<evidence type="ECO:0000313" key="3">
    <source>
        <dbReference type="Proteomes" id="UP001218638"/>
    </source>
</evidence>
<dbReference type="KEGG" id="slom:PXH66_13055"/>
<reference evidence="2" key="1">
    <citation type="submission" date="2023-03" db="EMBL/GenBank/DDBJ databases">
        <title>Lomoglobus Profundus gen. nov., sp. nov., a novel member of the phylum Verrucomicrobia, isolated from deep-marine sediment of South China Sea.</title>
        <authorList>
            <person name="Ahmad T."/>
            <person name="Ishaq S.E."/>
            <person name="Wang F."/>
        </authorList>
    </citation>
    <scope>NUCLEOTIDE SEQUENCE</scope>
    <source>
        <strain evidence="2">LMO-M01</strain>
    </source>
</reference>
<proteinExistence type="predicted"/>
<protein>
    <submittedName>
        <fullName evidence="2">Uncharacterized protein</fullName>
    </submittedName>
</protein>
<feature type="region of interest" description="Disordered" evidence="1">
    <location>
        <begin position="86"/>
        <end position="105"/>
    </location>
</feature>
<evidence type="ECO:0000313" key="2">
    <source>
        <dbReference type="EMBL" id="WED63259.1"/>
    </source>
</evidence>
<dbReference type="RefSeq" id="WP_330928611.1">
    <property type="nucleotide sequence ID" value="NZ_CP119075.1"/>
</dbReference>
<dbReference type="Proteomes" id="UP001218638">
    <property type="component" value="Chromosome"/>
</dbReference>
<gene>
    <name evidence="2" type="ORF">PXH66_13055</name>
</gene>
<organism evidence="2 3">
    <name type="scientific">Synoicihabitans lomoniglobus</name>
    <dbReference type="NCBI Taxonomy" id="2909285"/>
    <lineage>
        <taxon>Bacteria</taxon>
        <taxon>Pseudomonadati</taxon>
        <taxon>Verrucomicrobiota</taxon>
        <taxon>Opitutia</taxon>
        <taxon>Opitutales</taxon>
        <taxon>Opitutaceae</taxon>
        <taxon>Synoicihabitans</taxon>
    </lineage>
</organism>
<sequence length="260" mass="28147">MTGSSLRQLAWLLPVLVTVGLWFKLSAIRADNTALHHADTTPPAPEVAPPHPATPRLTAPVGIEHQDFDRLRQELAHLRQRIARRERQLNKQIAPTEGEAPPPPRLGDAFLPPEAWRDTGVDTPAALIETALWAGAGGDVQRMAALLAFEPDTLESANALFALLPPGLRPEHADGRDLLTLLSVDAVPLQPAKLAGEFSLPDGEHALVVQFQPPTPADATRPPLRHVRINARRDDATGSWRLVVPQSAVSRFATTLGLDP</sequence>
<dbReference type="EMBL" id="CP119075">
    <property type="protein sequence ID" value="WED63259.1"/>
    <property type="molecule type" value="Genomic_DNA"/>
</dbReference>
<evidence type="ECO:0000256" key="1">
    <source>
        <dbReference type="SAM" id="MobiDB-lite"/>
    </source>
</evidence>
<dbReference type="AlphaFoldDB" id="A0AAF0CP21"/>
<keyword evidence="3" id="KW-1185">Reference proteome</keyword>
<name>A0AAF0CP21_9BACT</name>